<accession>A0A507CUX1</accession>
<dbReference type="PANTHER" id="PTHR43029:SF10">
    <property type="entry name" value="AMMONIUM TRANSPORTER MEP2"/>
    <property type="match status" value="1"/>
</dbReference>
<dbReference type="EMBL" id="QEAM01000247">
    <property type="protein sequence ID" value="TPX42915.1"/>
    <property type="molecule type" value="Genomic_DNA"/>
</dbReference>
<dbReference type="InterPro" id="IPR001905">
    <property type="entry name" value="Ammonium_transpt"/>
</dbReference>
<feature type="transmembrane region" description="Helical" evidence="8">
    <location>
        <begin position="172"/>
        <end position="193"/>
    </location>
</feature>
<evidence type="ECO:0000256" key="3">
    <source>
        <dbReference type="ARBA" id="ARBA00022448"/>
    </source>
</evidence>
<dbReference type="Pfam" id="PF00909">
    <property type="entry name" value="Ammonium_transp"/>
    <property type="match status" value="1"/>
</dbReference>
<feature type="transmembrane region" description="Helical" evidence="8">
    <location>
        <begin position="525"/>
        <end position="550"/>
    </location>
</feature>
<evidence type="ECO:0000256" key="7">
    <source>
        <dbReference type="ARBA" id="ARBA00023177"/>
    </source>
</evidence>
<dbReference type="AlphaFoldDB" id="A0A507CUX1"/>
<keyword evidence="7 8" id="KW-0924">Ammonia transport</keyword>
<keyword evidence="3 8" id="KW-0813">Transport</keyword>
<gene>
    <name evidence="10" type="ORF">SeLEV6574_g05338</name>
</gene>
<organism evidence="10 11">
    <name type="scientific">Synchytrium endobioticum</name>
    <dbReference type="NCBI Taxonomy" id="286115"/>
    <lineage>
        <taxon>Eukaryota</taxon>
        <taxon>Fungi</taxon>
        <taxon>Fungi incertae sedis</taxon>
        <taxon>Chytridiomycota</taxon>
        <taxon>Chytridiomycota incertae sedis</taxon>
        <taxon>Chytridiomycetes</taxon>
        <taxon>Synchytriales</taxon>
        <taxon>Synchytriaceae</taxon>
        <taxon>Synchytrium</taxon>
    </lineage>
</organism>
<feature type="transmembrane region" description="Helical" evidence="8">
    <location>
        <begin position="396"/>
        <end position="416"/>
    </location>
</feature>
<evidence type="ECO:0000256" key="1">
    <source>
        <dbReference type="ARBA" id="ARBA00004141"/>
    </source>
</evidence>
<comment type="subcellular location">
    <subcellularLocation>
        <location evidence="8">Cell membrane</location>
        <topology evidence="8">Multi-pass membrane protein</topology>
    </subcellularLocation>
    <subcellularLocation>
        <location evidence="1">Membrane</location>
        <topology evidence="1">Multi-pass membrane protein</topology>
    </subcellularLocation>
</comment>
<evidence type="ECO:0000256" key="5">
    <source>
        <dbReference type="ARBA" id="ARBA00022989"/>
    </source>
</evidence>
<feature type="transmembrane region" description="Helical" evidence="8">
    <location>
        <begin position="367"/>
        <end position="384"/>
    </location>
</feature>
<dbReference type="Gene3D" id="1.10.3430.10">
    <property type="entry name" value="Ammonium transporter AmtB like domains"/>
    <property type="match status" value="1"/>
</dbReference>
<evidence type="ECO:0000256" key="4">
    <source>
        <dbReference type="ARBA" id="ARBA00022692"/>
    </source>
</evidence>
<feature type="transmembrane region" description="Helical" evidence="8">
    <location>
        <begin position="332"/>
        <end position="355"/>
    </location>
</feature>
<evidence type="ECO:0000313" key="10">
    <source>
        <dbReference type="EMBL" id="TPX42915.1"/>
    </source>
</evidence>
<feature type="transmembrane region" description="Helical" evidence="8">
    <location>
        <begin position="200"/>
        <end position="221"/>
    </location>
</feature>
<dbReference type="InterPro" id="IPR018047">
    <property type="entry name" value="Ammonium_transpt_CS"/>
</dbReference>
<dbReference type="OrthoDB" id="534912at2759"/>
<feature type="transmembrane region" description="Helical" evidence="8">
    <location>
        <begin position="263"/>
        <end position="282"/>
    </location>
</feature>
<dbReference type="PANTHER" id="PTHR43029">
    <property type="entry name" value="AMMONIUM TRANSPORTER MEP2"/>
    <property type="match status" value="1"/>
</dbReference>
<evidence type="ECO:0000256" key="8">
    <source>
        <dbReference type="RuleBase" id="RU362002"/>
    </source>
</evidence>
<dbReference type="InterPro" id="IPR029020">
    <property type="entry name" value="Ammonium/urea_transptr"/>
</dbReference>
<dbReference type="GO" id="GO:0008519">
    <property type="term" value="F:ammonium channel activity"/>
    <property type="evidence" value="ECO:0007669"/>
    <property type="project" value="InterPro"/>
</dbReference>
<dbReference type="GO" id="GO:0005886">
    <property type="term" value="C:plasma membrane"/>
    <property type="evidence" value="ECO:0007669"/>
    <property type="project" value="UniProtKB-SubCell"/>
</dbReference>
<comment type="caution">
    <text evidence="10">The sequence shown here is derived from an EMBL/GenBank/DDBJ whole genome shotgun (WGS) entry which is preliminary data.</text>
</comment>
<keyword evidence="5 8" id="KW-1133">Transmembrane helix</keyword>
<dbReference type="VEuPathDB" id="FungiDB:SeMB42_g02275"/>
<name>A0A507CUX1_9FUNG</name>
<comment type="similarity">
    <text evidence="2 8">Belongs to the ammonia transporter channel (TC 1.A.11.2) family.</text>
</comment>
<protein>
    <recommendedName>
        <fullName evidence="8">Ammonium transporter</fullName>
    </recommendedName>
</protein>
<dbReference type="Proteomes" id="UP000320475">
    <property type="component" value="Unassembled WGS sequence"/>
</dbReference>
<evidence type="ECO:0000256" key="2">
    <source>
        <dbReference type="ARBA" id="ARBA00005887"/>
    </source>
</evidence>
<evidence type="ECO:0000259" key="9">
    <source>
        <dbReference type="Pfam" id="PF00909"/>
    </source>
</evidence>
<feature type="transmembrane region" description="Helical" evidence="8">
    <location>
        <begin position="482"/>
        <end position="505"/>
    </location>
</feature>
<dbReference type="NCBIfam" id="TIGR00836">
    <property type="entry name" value="amt"/>
    <property type="match status" value="1"/>
</dbReference>
<sequence length="600" mass="64668">MDRSWANSAQLTTVDPLYLIQHTLTCRGSYRWTENTACFPSKHSKDKQLYQQTHTAALAHLRKRSPPAVSTHNVRSFPSPDCLVRLRHLGESICKLTSGPLFPPANYNSVARSVIAYWTRVAIKKRALVPHRHLPISLRMSKNTSADQLAAISGPWATTNTPFPVDTGSQAFILWSAALVFLMTPGLGLYYSGMTRAKNALTMIMVCMLANSVVTIQWVIFGFSLTFSEGSGGFIGNFAHAGLANIGPWALPLTAPAVSSTTFVLYQLVFASITPALIFGSVADRFRILPAMVFIFFWTTFVYDVVACWTWNVNGWLHNLGGAGNGSYDFAGGGPVHIASGFGGLAYALVIGVRYRRTNEEFKPHNLVNVFIGTAMLWFGWMAFNSGSALAASPRASMAALVTTIAGSAGSLTWPLWDYIWSRKMSGLGFCSGAVAGLVAITPASGFVAPWAAIIIGGTAGIFCNMTCRIKAAFGFDDSLDAWAVHGCGGILGGILTGVFAQRWVIQLDGGIASGGWIDGNWIQMAYQVVGCAVIALWSFFISCIMLIIIHRIPGLHLRISEDEELLGGDLTQMGEVAYELVPSSLEALDAEKGHAAATL</sequence>
<proteinExistence type="inferred from homology"/>
<keyword evidence="6 8" id="KW-0472">Membrane</keyword>
<dbReference type="SUPFAM" id="SSF111352">
    <property type="entry name" value="Ammonium transporter"/>
    <property type="match status" value="1"/>
</dbReference>
<reference evidence="10 11" key="1">
    <citation type="journal article" date="2019" name="Sci. Rep.">
        <title>Comparative genomics of chytrid fungi reveal insights into the obligate biotrophic and pathogenic lifestyle of Synchytrium endobioticum.</title>
        <authorList>
            <person name="van de Vossenberg B.T.L.H."/>
            <person name="Warris S."/>
            <person name="Nguyen H.D.T."/>
            <person name="van Gent-Pelzer M.P.E."/>
            <person name="Joly D.L."/>
            <person name="van de Geest H.C."/>
            <person name="Bonants P.J.M."/>
            <person name="Smith D.S."/>
            <person name="Levesque C.A."/>
            <person name="van der Lee T.A.J."/>
        </authorList>
    </citation>
    <scope>NUCLEOTIDE SEQUENCE [LARGE SCALE GENOMIC DNA]</scope>
    <source>
        <strain evidence="10 11">LEV6574</strain>
    </source>
</reference>
<keyword evidence="4 8" id="KW-0812">Transmembrane</keyword>
<evidence type="ECO:0000256" key="6">
    <source>
        <dbReference type="ARBA" id="ARBA00023136"/>
    </source>
</evidence>
<feature type="transmembrane region" description="Helical" evidence="8">
    <location>
        <begin position="289"/>
        <end position="312"/>
    </location>
</feature>
<evidence type="ECO:0000313" key="11">
    <source>
        <dbReference type="Proteomes" id="UP000320475"/>
    </source>
</evidence>
<feature type="domain" description="Ammonium transporter AmtB-like" evidence="9">
    <location>
        <begin position="171"/>
        <end position="579"/>
    </location>
</feature>
<dbReference type="PROSITE" id="PS01219">
    <property type="entry name" value="AMMONIUM_TRANSP"/>
    <property type="match status" value="1"/>
</dbReference>
<feature type="transmembrane region" description="Helical" evidence="8">
    <location>
        <begin position="428"/>
        <end position="445"/>
    </location>
</feature>
<dbReference type="InterPro" id="IPR024041">
    <property type="entry name" value="NH4_transpt_AmtB-like_dom"/>
</dbReference>